<proteinExistence type="predicted"/>
<dbReference type="EMBL" id="CAKKNE010000002">
    <property type="protein sequence ID" value="CAH0368294.1"/>
    <property type="molecule type" value="Genomic_DNA"/>
</dbReference>
<gene>
    <name evidence="1" type="ORF">PECAL_2P13540</name>
</gene>
<sequence length="212" mass="22279">MMLTGLVRRRLAVAADALLGSEVFTKLPATKTVLCVVATSGPPAALGLAVTDPYLGHARALPPLAWKGEDAIRQIAEVAAEHDAGALAFALPLAETVTTDAVGERDALIRLVSHYDSGAMEYWSEARGAPFRAPKSLIAGRHGRQAAHSGPALPPLRCLIDERLDSKAVEAAKAEEPEVWADTAGEGPSNDAAAHLSSFLYAYSGGWRNTFG</sequence>
<comment type="caution">
    <text evidence="1">The sequence shown here is derived from an EMBL/GenBank/DDBJ whole genome shotgun (WGS) entry which is preliminary data.</text>
</comment>
<reference evidence="1" key="1">
    <citation type="submission" date="2021-11" db="EMBL/GenBank/DDBJ databases">
        <authorList>
            <consortium name="Genoscope - CEA"/>
            <person name="William W."/>
        </authorList>
    </citation>
    <scope>NUCLEOTIDE SEQUENCE</scope>
</reference>
<organism evidence="1 2">
    <name type="scientific">Pelagomonas calceolata</name>
    <dbReference type="NCBI Taxonomy" id="35677"/>
    <lineage>
        <taxon>Eukaryota</taxon>
        <taxon>Sar</taxon>
        <taxon>Stramenopiles</taxon>
        <taxon>Ochrophyta</taxon>
        <taxon>Pelagophyceae</taxon>
        <taxon>Pelagomonadales</taxon>
        <taxon>Pelagomonadaceae</taxon>
        <taxon>Pelagomonas</taxon>
    </lineage>
</organism>
<evidence type="ECO:0000313" key="1">
    <source>
        <dbReference type="EMBL" id="CAH0368294.1"/>
    </source>
</evidence>
<accession>A0A8J2SI00</accession>
<keyword evidence="2" id="KW-1185">Reference proteome</keyword>
<name>A0A8J2SI00_9STRA</name>
<evidence type="ECO:0000313" key="2">
    <source>
        <dbReference type="Proteomes" id="UP000789595"/>
    </source>
</evidence>
<dbReference type="Proteomes" id="UP000789595">
    <property type="component" value="Unassembled WGS sequence"/>
</dbReference>
<dbReference type="AlphaFoldDB" id="A0A8J2SI00"/>
<protein>
    <submittedName>
        <fullName evidence="1">Uncharacterized protein</fullName>
    </submittedName>
</protein>